<evidence type="ECO:0000313" key="2">
    <source>
        <dbReference type="Proteomes" id="UP000410492"/>
    </source>
</evidence>
<name>A0A653D7A6_CALMS</name>
<dbReference type="AlphaFoldDB" id="A0A653D7A6"/>
<accession>A0A653D7A6</accession>
<dbReference type="OrthoDB" id="10508097at2759"/>
<protein>
    <submittedName>
        <fullName evidence="1">Uncharacterized protein</fullName>
    </submittedName>
</protein>
<reference evidence="1 2" key="1">
    <citation type="submission" date="2019-01" db="EMBL/GenBank/DDBJ databases">
        <authorList>
            <person name="Sayadi A."/>
        </authorList>
    </citation>
    <scope>NUCLEOTIDE SEQUENCE [LARGE SCALE GENOMIC DNA]</scope>
</reference>
<gene>
    <name evidence="1" type="ORF">CALMAC_LOCUS15068</name>
</gene>
<evidence type="ECO:0000313" key="1">
    <source>
        <dbReference type="EMBL" id="VEN56064.1"/>
    </source>
</evidence>
<sequence>MEKEREKYTNIQKEKFERLASNKKSTPGLDTKRTVVNISKRSAMRQREQIYDIGGKNDQFKKLEADLICMLGDGFTSTVMDMHHFLALLMATLKDVRFWYWRIV</sequence>
<dbReference type="EMBL" id="CAACVG010010552">
    <property type="protein sequence ID" value="VEN56064.1"/>
    <property type="molecule type" value="Genomic_DNA"/>
</dbReference>
<organism evidence="1 2">
    <name type="scientific">Callosobruchus maculatus</name>
    <name type="common">Southern cowpea weevil</name>
    <name type="synonym">Pulse bruchid</name>
    <dbReference type="NCBI Taxonomy" id="64391"/>
    <lineage>
        <taxon>Eukaryota</taxon>
        <taxon>Metazoa</taxon>
        <taxon>Ecdysozoa</taxon>
        <taxon>Arthropoda</taxon>
        <taxon>Hexapoda</taxon>
        <taxon>Insecta</taxon>
        <taxon>Pterygota</taxon>
        <taxon>Neoptera</taxon>
        <taxon>Endopterygota</taxon>
        <taxon>Coleoptera</taxon>
        <taxon>Polyphaga</taxon>
        <taxon>Cucujiformia</taxon>
        <taxon>Chrysomeloidea</taxon>
        <taxon>Chrysomelidae</taxon>
        <taxon>Bruchinae</taxon>
        <taxon>Bruchini</taxon>
        <taxon>Callosobruchus</taxon>
    </lineage>
</organism>
<keyword evidence="2" id="KW-1185">Reference proteome</keyword>
<proteinExistence type="predicted"/>
<dbReference type="Proteomes" id="UP000410492">
    <property type="component" value="Unassembled WGS sequence"/>
</dbReference>